<dbReference type="EMBL" id="BRXW01000113">
    <property type="protein sequence ID" value="GMI07501.1"/>
    <property type="molecule type" value="Genomic_DNA"/>
</dbReference>
<dbReference type="GO" id="GO:0006772">
    <property type="term" value="P:thiamine metabolic process"/>
    <property type="evidence" value="ECO:0007669"/>
    <property type="project" value="InterPro"/>
</dbReference>
<evidence type="ECO:0000259" key="5">
    <source>
        <dbReference type="SMART" id="SM00983"/>
    </source>
</evidence>
<dbReference type="SMART" id="SM00983">
    <property type="entry name" value="TPK_B1_binding"/>
    <property type="match status" value="1"/>
</dbReference>
<dbReference type="PANTHER" id="PTHR13622">
    <property type="entry name" value="THIAMIN PYROPHOSPHOKINASE"/>
    <property type="match status" value="1"/>
</dbReference>
<dbReference type="CDD" id="cd07995">
    <property type="entry name" value="TPK"/>
    <property type="match status" value="1"/>
</dbReference>
<dbReference type="GO" id="GO:0016301">
    <property type="term" value="F:kinase activity"/>
    <property type="evidence" value="ECO:0007669"/>
    <property type="project" value="UniProtKB-KW"/>
</dbReference>
<feature type="domain" description="Thiamin pyrophosphokinase thiamin-binding" evidence="5">
    <location>
        <begin position="207"/>
        <end position="274"/>
    </location>
</feature>
<dbReference type="SUPFAM" id="SSF63862">
    <property type="entry name" value="Thiamin pyrophosphokinase, substrate-binding domain"/>
    <property type="match status" value="1"/>
</dbReference>
<name>A0A9W7CMU3_9STRA</name>
<keyword evidence="3" id="KW-0418">Kinase</keyword>
<dbReference type="Proteomes" id="UP001165122">
    <property type="component" value="Unassembled WGS sequence"/>
</dbReference>
<keyword evidence="2" id="KW-0547">Nucleotide-binding</keyword>
<evidence type="ECO:0000313" key="6">
    <source>
        <dbReference type="EMBL" id="GMI07501.1"/>
    </source>
</evidence>
<organism evidence="6 7">
    <name type="scientific">Triparma laevis f. longispina</name>
    <dbReference type="NCBI Taxonomy" id="1714387"/>
    <lineage>
        <taxon>Eukaryota</taxon>
        <taxon>Sar</taxon>
        <taxon>Stramenopiles</taxon>
        <taxon>Ochrophyta</taxon>
        <taxon>Bolidophyceae</taxon>
        <taxon>Parmales</taxon>
        <taxon>Triparmaceae</taxon>
        <taxon>Triparma</taxon>
    </lineage>
</organism>
<dbReference type="AlphaFoldDB" id="A0A9W7CMU3"/>
<dbReference type="GO" id="GO:0009229">
    <property type="term" value="P:thiamine diphosphate biosynthetic process"/>
    <property type="evidence" value="ECO:0007669"/>
    <property type="project" value="InterPro"/>
</dbReference>
<protein>
    <recommendedName>
        <fullName evidence="5">Thiamin pyrophosphokinase thiamin-binding domain-containing protein</fullName>
    </recommendedName>
</protein>
<dbReference type="NCBIfam" id="TIGR01378">
    <property type="entry name" value="thi_PPkinase"/>
    <property type="match status" value="1"/>
</dbReference>
<reference evidence="7" key="1">
    <citation type="journal article" date="2023" name="Commun. Biol.">
        <title>Genome analysis of Parmales, the sister group of diatoms, reveals the evolutionary specialization of diatoms from phago-mixotrophs to photoautotrophs.</title>
        <authorList>
            <person name="Ban H."/>
            <person name="Sato S."/>
            <person name="Yoshikawa S."/>
            <person name="Yamada K."/>
            <person name="Nakamura Y."/>
            <person name="Ichinomiya M."/>
            <person name="Sato N."/>
            <person name="Blanc-Mathieu R."/>
            <person name="Endo H."/>
            <person name="Kuwata A."/>
            <person name="Ogata H."/>
        </authorList>
    </citation>
    <scope>NUCLEOTIDE SEQUENCE [LARGE SCALE GENOMIC DNA]</scope>
    <source>
        <strain evidence="7">NIES 3700</strain>
    </source>
</reference>
<keyword evidence="7" id="KW-1185">Reference proteome</keyword>
<evidence type="ECO:0000256" key="3">
    <source>
        <dbReference type="ARBA" id="ARBA00022777"/>
    </source>
</evidence>
<evidence type="ECO:0000256" key="2">
    <source>
        <dbReference type="ARBA" id="ARBA00022741"/>
    </source>
</evidence>
<dbReference type="PANTHER" id="PTHR13622:SF8">
    <property type="entry name" value="THIAMIN PYROPHOSPHOKINASE 1"/>
    <property type="match status" value="1"/>
</dbReference>
<proteinExistence type="predicted"/>
<dbReference type="InterPro" id="IPR036759">
    <property type="entry name" value="TPK_catalytic_sf"/>
</dbReference>
<dbReference type="OrthoDB" id="25149at2759"/>
<dbReference type="GO" id="GO:0030975">
    <property type="term" value="F:thiamine binding"/>
    <property type="evidence" value="ECO:0007669"/>
    <property type="project" value="InterPro"/>
</dbReference>
<dbReference type="Gene3D" id="3.40.50.10240">
    <property type="entry name" value="Thiamin pyrophosphokinase, catalytic domain"/>
    <property type="match status" value="1"/>
</dbReference>
<gene>
    <name evidence="6" type="ORF">TrLO_g8232</name>
</gene>
<accession>A0A9W7CMU3</accession>
<dbReference type="GO" id="GO:0005524">
    <property type="term" value="F:ATP binding"/>
    <property type="evidence" value="ECO:0007669"/>
    <property type="project" value="UniProtKB-KW"/>
</dbReference>
<dbReference type="InterPro" id="IPR007371">
    <property type="entry name" value="TPK_catalytic"/>
</dbReference>
<dbReference type="Pfam" id="PF04263">
    <property type="entry name" value="TPK_catalytic"/>
    <property type="match status" value="1"/>
</dbReference>
<keyword evidence="4" id="KW-0067">ATP-binding</keyword>
<evidence type="ECO:0000313" key="7">
    <source>
        <dbReference type="Proteomes" id="UP001165122"/>
    </source>
</evidence>
<dbReference type="InterPro" id="IPR007373">
    <property type="entry name" value="Thiamin_PyroPKinase_B1-bd"/>
</dbReference>
<dbReference type="SUPFAM" id="SSF63999">
    <property type="entry name" value="Thiamin pyrophosphokinase, catalytic domain"/>
    <property type="match status" value="1"/>
</dbReference>
<dbReference type="InterPro" id="IPR006282">
    <property type="entry name" value="Thi_PPkinase"/>
</dbReference>
<dbReference type="Pfam" id="PF04265">
    <property type="entry name" value="TPK_B1_binding"/>
    <property type="match status" value="1"/>
</dbReference>
<evidence type="ECO:0000256" key="4">
    <source>
        <dbReference type="ARBA" id="ARBA00022840"/>
    </source>
</evidence>
<evidence type="ECO:0000256" key="1">
    <source>
        <dbReference type="ARBA" id="ARBA00022679"/>
    </source>
</evidence>
<dbReference type="GO" id="GO:0004788">
    <property type="term" value="F:thiamine diphosphokinase activity"/>
    <property type="evidence" value="ECO:0007669"/>
    <property type="project" value="InterPro"/>
</dbReference>
<dbReference type="InterPro" id="IPR036371">
    <property type="entry name" value="TPK_B1-bd_sf"/>
</dbReference>
<keyword evidence="1" id="KW-0808">Transferase</keyword>
<comment type="caution">
    <text evidence="6">The sequence shown here is derived from an EMBL/GenBank/DDBJ whole genome shotgun (WGS) entry which is preliminary data.</text>
</comment>
<sequence length="293" mass="31819">MDVPSPFLHDTAFLSERRACEDRGPFALLILNCNEVDTPAPSTTSAEPVCGMPPVMSLLHGISSFVICADGGANRLYDMSGGAQKPDAIKGDLDSIRPQVLKHYEEAGVEIVKDPSQDMNDLEKCLWYLRQVEESSRSSRFDTVCVYGGLGGRFDQTMSSVSALFKFLDVFENIVLVDEETTATLLRPCRAPSGGLESEGGGRGGGDVHVIRPSPEVEGKLCGLIPMSGPCANVKTSGLKWNLKGEELCFGKLVSSSNEFSPGTEVRVSNDNFLVWTTHISWSQNHEEDIAKK</sequence>